<protein>
    <recommendedName>
        <fullName evidence="3">HEAT repeat domain-containing protein</fullName>
    </recommendedName>
</protein>
<gene>
    <name evidence="1" type="ORF">NCTC1934_05376</name>
</gene>
<evidence type="ECO:0000313" key="1">
    <source>
        <dbReference type="EMBL" id="SUD48049.1"/>
    </source>
</evidence>
<dbReference type="Gene3D" id="1.25.10.10">
    <property type="entry name" value="Leucine-rich Repeat Variant"/>
    <property type="match status" value="1"/>
</dbReference>
<dbReference type="RefSeq" id="WP_147287199.1">
    <property type="nucleotide sequence ID" value="NZ_UGRY01000004.1"/>
</dbReference>
<keyword evidence="2" id="KW-1185">Reference proteome</keyword>
<dbReference type="OrthoDB" id="292843at2"/>
<proteinExistence type="predicted"/>
<sequence>MTQETGVMLSSWLLRLLATARTDPNIARTAMVMPLADTVELAKTSFAAGDPELRSVGVALTSEILMQWRTSQPELLAELARCVADPDYHSDDAAGVLAAVAGTEPSQDFAPLVPVMVATLGHESSFGSVTLALSRLRHRAAVDTVRDWLTSGRIGMLRDPFDIDHVLTPLVDFADALLPGIRTCLATEGYHSALRPLLRALTAWGPAAAPAVPELLPYLRTGHARWACEVIGAIGPAAHPAADLLERFALGAEQPPRHDTDLPPDTSLRWHGTQTAAWAHWRVTGEPEVAVRVFGEAVETGIAVDFDRLAELGSLAVPFADDVRKRLESPGGWERVHAASAWWHITGDPDPAVPVLLAALTPLNSGYADADCRAAARLISKIGSPAAVAAPLLETVLATERRFASLPPHRTRQSQTELLAADWDSELQTSARIGLSAMEDEFRDGVVVRDEEN</sequence>
<dbReference type="AlphaFoldDB" id="A0A379JHB9"/>
<dbReference type="InterPro" id="IPR011989">
    <property type="entry name" value="ARM-like"/>
</dbReference>
<evidence type="ECO:0008006" key="3">
    <source>
        <dbReference type="Google" id="ProtNLM"/>
    </source>
</evidence>
<dbReference type="Proteomes" id="UP000255467">
    <property type="component" value="Unassembled WGS sequence"/>
</dbReference>
<organism evidence="1 2">
    <name type="scientific">Nocardia otitidiscaviarum</name>
    <dbReference type="NCBI Taxonomy" id="1823"/>
    <lineage>
        <taxon>Bacteria</taxon>
        <taxon>Bacillati</taxon>
        <taxon>Actinomycetota</taxon>
        <taxon>Actinomycetes</taxon>
        <taxon>Mycobacteriales</taxon>
        <taxon>Nocardiaceae</taxon>
        <taxon>Nocardia</taxon>
    </lineage>
</organism>
<accession>A0A379JHB9</accession>
<reference evidence="1 2" key="1">
    <citation type="submission" date="2018-06" db="EMBL/GenBank/DDBJ databases">
        <authorList>
            <consortium name="Pathogen Informatics"/>
            <person name="Doyle S."/>
        </authorList>
    </citation>
    <scope>NUCLEOTIDE SEQUENCE [LARGE SCALE GENOMIC DNA]</scope>
    <source>
        <strain evidence="1 2">NCTC1934</strain>
    </source>
</reference>
<dbReference type="EMBL" id="UGRY01000004">
    <property type="protein sequence ID" value="SUD48049.1"/>
    <property type="molecule type" value="Genomic_DNA"/>
</dbReference>
<dbReference type="STRING" id="1406858.GCA_000710895_03803"/>
<name>A0A379JHB9_9NOCA</name>
<evidence type="ECO:0000313" key="2">
    <source>
        <dbReference type="Proteomes" id="UP000255467"/>
    </source>
</evidence>